<dbReference type="Proteomes" id="UP000432464">
    <property type="component" value="Unassembled WGS sequence"/>
</dbReference>
<dbReference type="RefSeq" id="WP_154788569.1">
    <property type="nucleotide sequence ID" value="NZ_WMBB01000006.1"/>
</dbReference>
<name>A0A6I3L0M5_9NOCA</name>
<reference evidence="2 3" key="1">
    <citation type="submission" date="2019-11" db="EMBL/GenBank/DDBJ databases">
        <title>Nocardia sp. nov. CT2-14 isolated from soil.</title>
        <authorList>
            <person name="Kanchanasin P."/>
            <person name="Tanasupawat S."/>
            <person name="Yuki M."/>
            <person name="Kudo T."/>
        </authorList>
    </citation>
    <scope>NUCLEOTIDE SEQUENCE [LARGE SCALE GENOMIC DNA]</scope>
    <source>
        <strain evidence="2 3">CT2-14</strain>
    </source>
</reference>
<dbReference type="EMBL" id="WMBB01000006">
    <property type="protein sequence ID" value="MTE14176.1"/>
    <property type="molecule type" value="Genomic_DNA"/>
</dbReference>
<keyword evidence="3" id="KW-1185">Reference proteome</keyword>
<feature type="region of interest" description="Disordered" evidence="1">
    <location>
        <begin position="455"/>
        <end position="491"/>
    </location>
</feature>
<evidence type="ECO:0000256" key="1">
    <source>
        <dbReference type="SAM" id="MobiDB-lite"/>
    </source>
</evidence>
<evidence type="ECO:0000313" key="3">
    <source>
        <dbReference type="Proteomes" id="UP000432464"/>
    </source>
</evidence>
<gene>
    <name evidence="2" type="ORF">GLP40_15565</name>
</gene>
<accession>A0A6I3L0M5</accession>
<evidence type="ECO:0000313" key="2">
    <source>
        <dbReference type="EMBL" id="MTE14176.1"/>
    </source>
</evidence>
<comment type="caution">
    <text evidence="2">The sequence shown here is derived from an EMBL/GenBank/DDBJ whole genome shotgun (WGS) entry which is preliminary data.</text>
</comment>
<protein>
    <submittedName>
        <fullName evidence="2">Uncharacterized protein</fullName>
    </submittedName>
</protein>
<dbReference type="AlphaFoldDB" id="A0A6I3L0M5"/>
<organism evidence="2 3">
    <name type="scientific">Nocardia aurantiaca</name>
    <dbReference type="NCBI Taxonomy" id="2675850"/>
    <lineage>
        <taxon>Bacteria</taxon>
        <taxon>Bacillati</taxon>
        <taxon>Actinomycetota</taxon>
        <taxon>Actinomycetes</taxon>
        <taxon>Mycobacteriales</taxon>
        <taxon>Nocardiaceae</taxon>
        <taxon>Nocardia</taxon>
    </lineage>
</organism>
<proteinExistence type="predicted"/>
<sequence length="491" mass="54166">MSVLTALARVEAVRAGRAQRIAAVRHCHLSTRPLMMIPLRMAGEAAAPVAIMIGTAADDATLLIVPQPRDRILQLRFAAELADVLLPHLESYFDATETMGKEDDTWQRCLDAPQLWTPNPGGITLLRRLGRKLRFLRADSPTPAPDIVPLLGRWLTWFADRAEHPGSDALLAMTTVLSDHWVSGQSTLEDGNLAALLGWIDPPAGLTGAQAAARAEDPLISPPAGPATDPGYDNEELAHLITAYSDAEDETAAELAYERLERSLRGQLQPTWQLLWRGIELLRSLPEGASVPKRWEKNRGEFSRFAAGIAEGVPQARRDVAVTAVRRLLEREQALSALEAQRAYDDPMVMAERRLVGEAFRGVVIDADPTRLGGDGKRPMPRPLLRVRTDDLFNPDIDERLFSVDRRNQEGKVLAVEEGVIVLELSKDMGRKNTPAPGSVPEIGDEVCFARFADEYQPPPKLPPREETPWTHGGPPPVWEPTADDAREEWS</sequence>